<accession>A0A3P3W9U4</accession>
<dbReference type="AlphaFoldDB" id="A0A3P3W9U4"/>
<dbReference type="Proteomes" id="UP000271937">
    <property type="component" value="Unassembled WGS sequence"/>
</dbReference>
<dbReference type="InterPro" id="IPR008969">
    <property type="entry name" value="CarboxyPept-like_regulatory"/>
</dbReference>
<reference evidence="1 2" key="1">
    <citation type="submission" date="2018-11" db="EMBL/GenBank/DDBJ databases">
        <title>Flavobacterium sp. nov., YIM 102600 draft genome.</title>
        <authorList>
            <person name="Li G."/>
            <person name="Jiang Y."/>
        </authorList>
    </citation>
    <scope>NUCLEOTIDE SEQUENCE [LARGE SCALE GENOMIC DNA]</scope>
    <source>
        <strain evidence="1 2">YIM 102600</strain>
    </source>
</reference>
<dbReference type="SUPFAM" id="SSF49464">
    <property type="entry name" value="Carboxypeptidase regulatory domain-like"/>
    <property type="match status" value="1"/>
</dbReference>
<gene>
    <name evidence="1" type="ORF">EG849_09155</name>
</gene>
<keyword evidence="2" id="KW-1185">Reference proteome</keyword>
<organism evidence="1 2">
    <name type="scientific">Flavobacterium macacae</name>
    <dbReference type="NCBI Taxonomy" id="2488993"/>
    <lineage>
        <taxon>Bacteria</taxon>
        <taxon>Pseudomonadati</taxon>
        <taxon>Bacteroidota</taxon>
        <taxon>Flavobacteriia</taxon>
        <taxon>Flavobacteriales</taxon>
        <taxon>Flavobacteriaceae</taxon>
        <taxon>Flavobacterium</taxon>
    </lineage>
</organism>
<evidence type="ECO:0008006" key="3">
    <source>
        <dbReference type="Google" id="ProtNLM"/>
    </source>
</evidence>
<protein>
    <recommendedName>
        <fullName evidence="3">Carboxypeptidase-like regulatory domain-containing protein</fullName>
    </recommendedName>
</protein>
<proteinExistence type="predicted"/>
<evidence type="ECO:0000313" key="2">
    <source>
        <dbReference type="Proteomes" id="UP000271937"/>
    </source>
</evidence>
<comment type="caution">
    <text evidence="1">The sequence shown here is derived from an EMBL/GenBank/DDBJ whole genome shotgun (WGS) entry which is preliminary data.</text>
</comment>
<dbReference type="OrthoDB" id="1427655at2"/>
<dbReference type="EMBL" id="RQVR01000009">
    <property type="protein sequence ID" value="RRJ91097.1"/>
    <property type="molecule type" value="Genomic_DNA"/>
</dbReference>
<name>A0A3P3W9U4_9FLAO</name>
<dbReference type="RefSeq" id="WP_125012780.1">
    <property type="nucleotide sequence ID" value="NZ_RQVR01000009.1"/>
</dbReference>
<sequence>MKNKLLLIFIIFFQFSFAQEKIIHGKISAEGNNVEGINIINLVNERSTVSDVNGGFQILAKVEDLLVLTAVNFEYKRKIITTEDVNAKTIEIKMTPKVGQIDEVVITQYKNINAVDLGILSKPAKVYTPAERRVRTATTGLLDPLVNLISGRTKKLKDNVQIERRIFLLEKIDDLYEDEYFVNKLKIPEDKISGFKYYAVEDAKLVSALNSKNRVLSDLIFVQLSQKYKALLSDEKK</sequence>
<evidence type="ECO:0000313" key="1">
    <source>
        <dbReference type="EMBL" id="RRJ91097.1"/>
    </source>
</evidence>